<comment type="similarity">
    <text evidence="3">Belongs to the methyl-accepting chemotaxis (MCP) protein family.</text>
</comment>
<feature type="domain" description="Methyl-accepting transducer" evidence="6">
    <location>
        <begin position="135"/>
        <end position="371"/>
    </location>
</feature>
<dbReference type="GO" id="GO:0016020">
    <property type="term" value="C:membrane"/>
    <property type="evidence" value="ECO:0007669"/>
    <property type="project" value="UniProtKB-SubCell"/>
</dbReference>
<feature type="domain" description="HAMP" evidence="7">
    <location>
        <begin position="77"/>
        <end position="130"/>
    </location>
</feature>
<dbReference type="Proteomes" id="UP000290287">
    <property type="component" value="Unassembled WGS sequence"/>
</dbReference>
<evidence type="ECO:0000256" key="3">
    <source>
        <dbReference type="ARBA" id="ARBA00029447"/>
    </source>
</evidence>
<evidence type="ECO:0000259" key="6">
    <source>
        <dbReference type="PROSITE" id="PS50111"/>
    </source>
</evidence>
<comment type="caution">
    <text evidence="8">The sequence shown here is derived from an EMBL/GenBank/DDBJ whole genome shotgun (WGS) entry which is preliminary data.</text>
</comment>
<name>A0A4Q0YMN3_9GAMM</name>
<gene>
    <name evidence="8" type="ORF">CS022_17920</name>
</gene>
<dbReference type="PROSITE" id="PS50885">
    <property type="entry name" value="HAMP"/>
    <property type="match status" value="1"/>
</dbReference>
<dbReference type="GO" id="GO:0006935">
    <property type="term" value="P:chemotaxis"/>
    <property type="evidence" value="ECO:0007669"/>
    <property type="project" value="InterPro"/>
</dbReference>
<keyword evidence="5" id="KW-0472">Membrane</keyword>
<dbReference type="Pfam" id="PF00015">
    <property type="entry name" value="MCPsignal"/>
    <property type="match status" value="1"/>
</dbReference>
<dbReference type="PROSITE" id="PS50111">
    <property type="entry name" value="CHEMOTAXIS_TRANSDUC_2"/>
    <property type="match status" value="1"/>
</dbReference>
<evidence type="ECO:0000313" key="8">
    <source>
        <dbReference type="EMBL" id="RXJ72142.1"/>
    </source>
</evidence>
<evidence type="ECO:0000256" key="2">
    <source>
        <dbReference type="ARBA" id="ARBA00023224"/>
    </source>
</evidence>
<evidence type="ECO:0000256" key="1">
    <source>
        <dbReference type="ARBA" id="ARBA00004370"/>
    </source>
</evidence>
<dbReference type="PRINTS" id="PR00260">
    <property type="entry name" value="CHEMTRNSDUCR"/>
</dbReference>
<dbReference type="GO" id="GO:0007165">
    <property type="term" value="P:signal transduction"/>
    <property type="evidence" value="ECO:0007669"/>
    <property type="project" value="UniProtKB-KW"/>
</dbReference>
<keyword evidence="9" id="KW-1185">Reference proteome</keyword>
<keyword evidence="5" id="KW-1133">Transmembrane helix</keyword>
<sequence length="415" mass="45609">MASKSYYDAGRVVDFKLYTALDPILLAINDKVTQSDLEAKQSAYSLINFLNYQARLIIIGTVVALFIVTLLMFWLRKAVVIRIDGIAKALTELEAASDLTVRLNDDQKDEVSAVAVASNSLLDKFGRFVSRIQYKSDQLESHSDILNQQSQLVEKVTHTTREQIEEVAQSISVMENTVNDINGSVHSTREYIVEAVAGNQTIQSKMVETSDSIRDSAASITQVSTTIQALTSTSENITGVMDVIEEIAQQTNLLALNAAIEAARAGEQGRGFAVVADEVRNLSLRTAESTGQIRRWIDDLSEQVTSASSLLEDCLDASNRNQASTEDLHRHLSNMDQIFNSLDDISEKVESTLTSQINELTNISSRRDALNHGSHDLNDTVSATAKISETLITEAGELKGLIAKFKTPPRVTKQK</sequence>
<dbReference type="Gene3D" id="1.10.287.950">
    <property type="entry name" value="Methyl-accepting chemotaxis protein"/>
    <property type="match status" value="1"/>
</dbReference>
<reference evidence="8 9" key="1">
    <citation type="submission" date="2017-10" db="EMBL/GenBank/DDBJ databases">
        <title>Nyctiphanis sp. nov., isolated from the stomach of the euphausiid Nyctiphanes simplex (Hansen, 1911) in the Gulf of California.</title>
        <authorList>
            <person name="Gomez-Gil B."/>
            <person name="Aguilar-Mendez M."/>
            <person name="Lopez-Cortes A."/>
            <person name="Gomez-Gutierrez J."/>
            <person name="Roque A."/>
            <person name="Lang E."/>
            <person name="Gonzalez-Castillo A."/>
        </authorList>
    </citation>
    <scope>NUCLEOTIDE SEQUENCE [LARGE SCALE GENOMIC DNA]</scope>
    <source>
        <strain evidence="8 9">CAIM 600</strain>
    </source>
</reference>
<dbReference type="InterPro" id="IPR004090">
    <property type="entry name" value="Chemotax_Me-accpt_rcpt"/>
</dbReference>
<dbReference type="PANTHER" id="PTHR32089">
    <property type="entry name" value="METHYL-ACCEPTING CHEMOTAXIS PROTEIN MCPB"/>
    <property type="match status" value="1"/>
</dbReference>
<proteinExistence type="inferred from homology"/>
<comment type="subcellular location">
    <subcellularLocation>
        <location evidence="1">Membrane</location>
    </subcellularLocation>
</comment>
<dbReference type="EMBL" id="PEIB01000026">
    <property type="protein sequence ID" value="RXJ72142.1"/>
    <property type="molecule type" value="Genomic_DNA"/>
</dbReference>
<dbReference type="PANTHER" id="PTHR32089:SF112">
    <property type="entry name" value="LYSOZYME-LIKE PROTEIN-RELATED"/>
    <property type="match status" value="1"/>
</dbReference>
<evidence type="ECO:0000256" key="4">
    <source>
        <dbReference type="PROSITE-ProRule" id="PRU00284"/>
    </source>
</evidence>
<dbReference type="SMART" id="SM00283">
    <property type="entry name" value="MA"/>
    <property type="match status" value="1"/>
</dbReference>
<feature type="transmembrane region" description="Helical" evidence="5">
    <location>
        <begin position="54"/>
        <end position="75"/>
    </location>
</feature>
<evidence type="ECO:0000256" key="5">
    <source>
        <dbReference type="SAM" id="Phobius"/>
    </source>
</evidence>
<dbReference type="SUPFAM" id="SSF58104">
    <property type="entry name" value="Methyl-accepting chemotaxis protein (MCP) signaling domain"/>
    <property type="match status" value="1"/>
</dbReference>
<keyword evidence="5" id="KW-0812">Transmembrane</keyword>
<dbReference type="InterPro" id="IPR003660">
    <property type="entry name" value="HAMP_dom"/>
</dbReference>
<evidence type="ECO:0000259" key="7">
    <source>
        <dbReference type="PROSITE" id="PS50885"/>
    </source>
</evidence>
<dbReference type="GO" id="GO:0004888">
    <property type="term" value="F:transmembrane signaling receptor activity"/>
    <property type="evidence" value="ECO:0007669"/>
    <property type="project" value="InterPro"/>
</dbReference>
<evidence type="ECO:0000313" key="9">
    <source>
        <dbReference type="Proteomes" id="UP000290287"/>
    </source>
</evidence>
<dbReference type="OrthoDB" id="5914597at2"/>
<protein>
    <submittedName>
        <fullName evidence="8">Methyl-accepting chemotaxis protein</fullName>
    </submittedName>
</protein>
<dbReference type="InterPro" id="IPR004089">
    <property type="entry name" value="MCPsignal_dom"/>
</dbReference>
<organism evidence="8 9">
    <name type="scientific">Veronia nyctiphanis</name>
    <dbReference type="NCBI Taxonomy" id="1278244"/>
    <lineage>
        <taxon>Bacteria</taxon>
        <taxon>Pseudomonadati</taxon>
        <taxon>Pseudomonadota</taxon>
        <taxon>Gammaproteobacteria</taxon>
        <taxon>Vibrionales</taxon>
        <taxon>Vibrionaceae</taxon>
        <taxon>Veronia</taxon>
    </lineage>
</organism>
<dbReference type="AlphaFoldDB" id="A0A4Q0YMN3"/>
<accession>A0A4Q0YMN3</accession>
<keyword evidence="2 4" id="KW-0807">Transducer</keyword>